<evidence type="ECO:0000313" key="5">
    <source>
        <dbReference type="Proteomes" id="UP001500730"/>
    </source>
</evidence>
<evidence type="ECO:0000313" key="4">
    <source>
        <dbReference type="EMBL" id="GAA2487024.1"/>
    </source>
</evidence>
<evidence type="ECO:0000256" key="1">
    <source>
        <dbReference type="SAM" id="MobiDB-lite"/>
    </source>
</evidence>
<name>A0ABN3LMU6_9MICO</name>
<protein>
    <submittedName>
        <fullName evidence="4">Uncharacterized protein</fullName>
    </submittedName>
</protein>
<comment type="caution">
    <text evidence="4">The sequence shown here is derived from an EMBL/GenBank/DDBJ whole genome shotgun (WGS) entry which is preliminary data.</text>
</comment>
<keyword evidence="3" id="KW-0732">Signal</keyword>
<dbReference type="Proteomes" id="UP001500730">
    <property type="component" value="Unassembled WGS sequence"/>
</dbReference>
<organism evidence="4 5">
    <name type="scientific">Terrabacter carboxydivorans</name>
    <dbReference type="NCBI Taxonomy" id="619730"/>
    <lineage>
        <taxon>Bacteria</taxon>
        <taxon>Bacillati</taxon>
        <taxon>Actinomycetota</taxon>
        <taxon>Actinomycetes</taxon>
        <taxon>Micrococcales</taxon>
        <taxon>Intrasporangiaceae</taxon>
        <taxon>Terrabacter</taxon>
    </lineage>
</organism>
<keyword evidence="2" id="KW-0472">Membrane</keyword>
<keyword evidence="2" id="KW-0812">Transmembrane</keyword>
<feature type="chain" id="PRO_5045710453" evidence="3">
    <location>
        <begin position="28"/>
        <end position="501"/>
    </location>
</feature>
<feature type="transmembrane region" description="Helical" evidence="2">
    <location>
        <begin position="263"/>
        <end position="284"/>
    </location>
</feature>
<feature type="transmembrane region" description="Helical" evidence="2">
    <location>
        <begin position="335"/>
        <end position="355"/>
    </location>
</feature>
<keyword evidence="5" id="KW-1185">Reference proteome</keyword>
<feature type="transmembrane region" description="Helical" evidence="2">
    <location>
        <begin position="362"/>
        <end position="385"/>
    </location>
</feature>
<feature type="region of interest" description="Disordered" evidence="1">
    <location>
        <begin position="447"/>
        <end position="501"/>
    </location>
</feature>
<sequence length="501" mass="50625">MALQRGRVPAGAAALLAVCLALPSALAPTWTLTTLDSSRGVLLFDQEFWSWGRSRVTGAGGAVVQDLSNPVGLAVLVTLLVGALVGVTLWVLVRAPWATAVASVAWAALLGHLVSAVAERAGRPVRDDVHGLAATGASTTAGVLESLAALAAVVAVVLLVLALVGVRMPSAWVARVRALATPQDDDRPVTPGQSVESGAALAPPTASWLPAPERSAPEPSPGVAAARQVESRVGLAASQHSAPEPSPGAAADRPVDSRVGLPLRVAVAVLGGVGVLLAAATAVWPTTVLAMRVPEVGDFTKGYEQRVWAWGRQVVYSSDGVVLDAFGGPDPVSRLVLLVVVLVLAAAGLLGWLLMADRRGQVAGAAGLALALATVTGSVVARVSFDDRSIGLAPGLVEVTTVAGWLEVVSVGLLGLALVVLVAPVLLPGPAYALGARVSTVAARWAGRRGSLPEGAPPSRGTRGRSSTGDVATLREAAPPGSTHTPSVGFSDDEPRGGRPG</sequence>
<feature type="transmembrane region" description="Helical" evidence="2">
    <location>
        <begin position="71"/>
        <end position="93"/>
    </location>
</feature>
<feature type="transmembrane region" description="Helical" evidence="2">
    <location>
        <begin position="100"/>
        <end position="118"/>
    </location>
</feature>
<feature type="region of interest" description="Disordered" evidence="1">
    <location>
        <begin position="182"/>
        <end position="254"/>
    </location>
</feature>
<feature type="signal peptide" evidence="3">
    <location>
        <begin position="1"/>
        <end position="27"/>
    </location>
</feature>
<keyword evidence="2" id="KW-1133">Transmembrane helix</keyword>
<evidence type="ECO:0000256" key="2">
    <source>
        <dbReference type="SAM" id="Phobius"/>
    </source>
</evidence>
<reference evidence="4 5" key="1">
    <citation type="journal article" date="2019" name="Int. J. Syst. Evol. Microbiol.">
        <title>The Global Catalogue of Microorganisms (GCM) 10K type strain sequencing project: providing services to taxonomists for standard genome sequencing and annotation.</title>
        <authorList>
            <consortium name="The Broad Institute Genomics Platform"/>
            <consortium name="The Broad Institute Genome Sequencing Center for Infectious Disease"/>
            <person name="Wu L."/>
            <person name="Ma J."/>
        </authorList>
    </citation>
    <scope>NUCLEOTIDE SEQUENCE [LARGE SCALE GENOMIC DNA]</scope>
    <source>
        <strain evidence="4 5">JCM 16259</strain>
    </source>
</reference>
<feature type="transmembrane region" description="Helical" evidence="2">
    <location>
        <begin position="147"/>
        <end position="166"/>
    </location>
</feature>
<dbReference type="RefSeq" id="WP_344255369.1">
    <property type="nucleotide sequence ID" value="NZ_BAAARE010000010.1"/>
</dbReference>
<evidence type="ECO:0000256" key="3">
    <source>
        <dbReference type="SAM" id="SignalP"/>
    </source>
</evidence>
<feature type="transmembrane region" description="Helical" evidence="2">
    <location>
        <begin position="405"/>
        <end position="427"/>
    </location>
</feature>
<gene>
    <name evidence="4" type="ORF">GCM10009858_26250</name>
</gene>
<dbReference type="EMBL" id="BAAARE010000010">
    <property type="protein sequence ID" value="GAA2487024.1"/>
    <property type="molecule type" value="Genomic_DNA"/>
</dbReference>
<proteinExistence type="predicted"/>
<accession>A0ABN3LMU6</accession>